<gene>
    <name evidence="1" type="ORF">VP01_549g2</name>
</gene>
<reference evidence="1 2" key="1">
    <citation type="submission" date="2015-08" db="EMBL/GenBank/DDBJ databases">
        <title>Next Generation Sequencing and Analysis of the Genome of Puccinia sorghi L Schw, the Causal Agent of Maize Common Rust.</title>
        <authorList>
            <person name="Rochi L."/>
            <person name="Burguener G."/>
            <person name="Darino M."/>
            <person name="Turjanski A."/>
            <person name="Kreff E."/>
            <person name="Dieguez M.J."/>
            <person name="Sacco F."/>
        </authorList>
    </citation>
    <scope>NUCLEOTIDE SEQUENCE [LARGE SCALE GENOMIC DNA]</scope>
    <source>
        <strain evidence="1 2">RO10H11247</strain>
    </source>
</reference>
<dbReference type="Proteomes" id="UP000037035">
    <property type="component" value="Unassembled WGS sequence"/>
</dbReference>
<keyword evidence="2" id="KW-1185">Reference proteome</keyword>
<evidence type="ECO:0000313" key="2">
    <source>
        <dbReference type="Proteomes" id="UP000037035"/>
    </source>
</evidence>
<dbReference type="VEuPathDB" id="FungiDB:VP01_549g2"/>
<dbReference type="AlphaFoldDB" id="A0A0L6UJF6"/>
<evidence type="ECO:0000313" key="1">
    <source>
        <dbReference type="EMBL" id="KNZ48674.1"/>
    </source>
</evidence>
<proteinExistence type="predicted"/>
<comment type="caution">
    <text evidence="1">The sequence shown here is derived from an EMBL/GenBank/DDBJ whole genome shotgun (WGS) entry which is preliminary data.</text>
</comment>
<dbReference type="EMBL" id="LAVV01010719">
    <property type="protein sequence ID" value="KNZ48674.1"/>
    <property type="molecule type" value="Genomic_DNA"/>
</dbReference>
<protein>
    <submittedName>
        <fullName evidence="1">Uncharacterized protein</fullName>
    </submittedName>
</protein>
<organism evidence="1 2">
    <name type="scientific">Puccinia sorghi</name>
    <dbReference type="NCBI Taxonomy" id="27349"/>
    <lineage>
        <taxon>Eukaryota</taxon>
        <taxon>Fungi</taxon>
        <taxon>Dikarya</taxon>
        <taxon>Basidiomycota</taxon>
        <taxon>Pucciniomycotina</taxon>
        <taxon>Pucciniomycetes</taxon>
        <taxon>Pucciniales</taxon>
        <taxon>Pucciniaceae</taxon>
        <taxon>Puccinia</taxon>
    </lineage>
</organism>
<sequence>MLSGGRSGWVMFRRLDEMDVDFLNKSKGKETVGPRFPVPGKKKAAELAKHALGRESQFALNLKELATISPMMAEELISVIRESVGWSRRRRCHPVFTWTQ</sequence>
<accession>A0A0L6UJF6</accession>
<name>A0A0L6UJF6_9BASI</name>